<reference evidence="1" key="1">
    <citation type="submission" date="2019-08" db="EMBL/GenBank/DDBJ databases">
        <authorList>
            <person name="Kucharzyk K."/>
            <person name="Murdoch R.W."/>
            <person name="Higgins S."/>
            <person name="Loffler F."/>
        </authorList>
    </citation>
    <scope>NUCLEOTIDE SEQUENCE</scope>
</reference>
<accession>A0A645AX39</accession>
<evidence type="ECO:0000313" key="1">
    <source>
        <dbReference type="EMBL" id="MPM57730.1"/>
    </source>
</evidence>
<proteinExistence type="predicted"/>
<gene>
    <name evidence="1" type="ORF">SDC9_104553</name>
</gene>
<protein>
    <submittedName>
        <fullName evidence="1">Uncharacterized protein</fullName>
    </submittedName>
</protein>
<sequence length="74" mass="8565">MLTSLFQETSKFQLFSFCVPDCILVLLLDSYFFPHLLPNHALSVLLILFLEDMFELELALFELQLDIVDIEATP</sequence>
<organism evidence="1">
    <name type="scientific">bioreactor metagenome</name>
    <dbReference type="NCBI Taxonomy" id="1076179"/>
    <lineage>
        <taxon>unclassified sequences</taxon>
        <taxon>metagenomes</taxon>
        <taxon>ecological metagenomes</taxon>
    </lineage>
</organism>
<dbReference type="AlphaFoldDB" id="A0A645AX39"/>
<comment type="caution">
    <text evidence="1">The sequence shown here is derived from an EMBL/GenBank/DDBJ whole genome shotgun (WGS) entry which is preliminary data.</text>
</comment>
<name>A0A645AX39_9ZZZZ</name>
<dbReference type="EMBL" id="VSSQ01016415">
    <property type="protein sequence ID" value="MPM57730.1"/>
    <property type="molecule type" value="Genomic_DNA"/>
</dbReference>